<name>A0A197JIE6_9FUNG</name>
<evidence type="ECO:0000313" key="2">
    <source>
        <dbReference type="Proteomes" id="UP000078512"/>
    </source>
</evidence>
<keyword evidence="2" id="KW-1185">Reference proteome</keyword>
<organism evidence="1 2">
    <name type="scientific">Linnemannia elongata AG-77</name>
    <dbReference type="NCBI Taxonomy" id="1314771"/>
    <lineage>
        <taxon>Eukaryota</taxon>
        <taxon>Fungi</taxon>
        <taxon>Fungi incertae sedis</taxon>
        <taxon>Mucoromycota</taxon>
        <taxon>Mortierellomycotina</taxon>
        <taxon>Mortierellomycetes</taxon>
        <taxon>Mortierellales</taxon>
        <taxon>Mortierellaceae</taxon>
        <taxon>Linnemannia</taxon>
    </lineage>
</organism>
<protein>
    <submittedName>
        <fullName evidence="1">Uncharacterized protein</fullName>
    </submittedName>
</protein>
<evidence type="ECO:0000313" key="1">
    <source>
        <dbReference type="EMBL" id="OAQ24967.1"/>
    </source>
</evidence>
<dbReference type="AlphaFoldDB" id="A0A197JIE6"/>
<reference evidence="1 2" key="1">
    <citation type="submission" date="2016-05" db="EMBL/GenBank/DDBJ databases">
        <title>Genome sequencing reveals origins of a unique bacterial endosymbiosis in the earliest lineages of terrestrial Fungi.</title>
        <authorList>
            <consortium name="DOE Joint Genome Institute"/>
            <person name="Uehling J."/>
            <person name="Gryganskyi A."/>
            <person name="Hameed K."/>
            <person name="Tschaplinski T."/>
            <person name="Misztal P."/>
            <person name="Wu S."/>
            <person name="Desiro A."/>
            <person name="Vande Pol N."/>
            <person name="Du Z.-Y."/>
            <person name="Zienkiewicz A."/>
            <person name="Zienkiewicz K."/>
            <person name="Morin E."/>
            <person name="Tisserant E."/>
            <person name="Splivallo R."/>
            <person name="Hainaut M."/>
            <person name="Henrissat B."/>
            <person name="Ohm R."/>
            <person name="Kuo A."/>
            <person name="Yan J."/>
            <person name="Lipzen A."/>
            <person name="Nolan M."/>
            <person name="Labutti K."/>
            <person name="Barry K."/>
            <person name="Goldstein A."/>
            <person name="Labbe J."/>
            <person name="Schadt C."/>
            <person name="Tuskan G."/>
            <person name="Grigoriev I."/>
            <person name="Martin F."/>
            <person name="Vilgalys R."/>
            <person name="Bonito G."/>
        </authorList>
    </citation>
    <scope>NUCLEOTIDE SEQUENCE [LARGE SCALE GENOMIC DNA]</scope>
    <source>
        <strain evidence="1 2">AG-77</strain>
    </source>
</reference>
<proteinExistence type="predicted"/>
<dbReference type="Proteomes" id="UP000078512">
    <property type="component" value="Unassembled WGS sequence"/>
</dbReference>
<gene>
    <name evidence="1" type="ORF">K457DRAFT_794935</name>
</gene>
<sequence length="150" mass="17365">MEKEEMNSFLFVFSSNRMSRSKHVHPSLNETDASKICGFCGRRMKRKKERKGRRQDISVSVPSSSNITLLLTNVHFYSLSYSSAEQFFCLRMGRELVRVRAFEKVRTRPILCATFLDIDSFFVLSSQQYKPSFFLCAGSPWFTLLLPSIP</sequence>
<dbReference type="EMBL" id="KV442085">
    <property type="protein sequence ID" value="OAQ24967.1"/>
    <property type="molecule type" value="Genomic_DNA"/>
</dbReference>
<accession>A0A197JIE6</accession>